<feature type="non-terminal residue" evidence="1">
    <location>
        <position position="1"/>
    </location>
</feature>
<accession>A0AAN5C2K6</accession>
<gene>
    <name evidence="1" type="ORF">PMAYCL1PPCAC_04818</name>
</gene>
<dbReference type="Proteomes" id="UP001328107">
    <property type="component" value="Unassembled WGS sequence"/>
</dbReference>
<name>A0AAN5C2K6_9BILA</name>
<protein>
    <submittedName>
        <fullName evidence="1">Uncharacterized protein</fullName>
    </submittedName>
</protein>
<sequence length="78" mass="8868">LAYDASSTVNPVVYQYICPDGFDLINGQCRGFVQQVECKDTEITDTSIEICGKLNGYPPIVKNDEENEYWPNYPRQSN</sequence>
<comment type="caution">
    <text evidence="1">The sequence shown here is derived from an EMBL/GenBank/DDBJ whole genome shotgun (WGS) entry which is preliminary data.</text>
</comment>
<proteinExistence type="predicted"/>
<feature type="non-terminal residue" evidence="1">
    <location>
        <position position="78"/>
    </location>
</feature>
<organism evidence="1 2">
    <name type="scientific">Pristionchus mayeri</name>
    <dbReference type="NCBI Taxonomy" id="1317129"/>
    <lineage>
        <taxon>Eukaryota</taxon>
        <taxon>Metazoa</taxon>
        <taxon>Ecdysozoa</taxon>
        <taxon>Nematoda</taxon>
        <taxon>Chromadorea</taxon>
        <taxon>Rhabditida</taxon>
        <taxon>Rhabditina</taxon>
        <taxon>Diplogasteromorpha</taxon>
        <taxon>Diplogasteroidea</taxon>
        <taxon>Neodiplogasteridae</taxon>
        <taxon>Pristionchus</taxon>
    </lineage>
</organism>
<evidence type="ECO:0000313" key="2">
    <source>
        <dbReference type="Proteomes" id="UP001328107"/>
    </source>
</evidence>
<dbReference type="EMBL" id="BTRK01000002">
    <property type="protein sequence ID" value="GMR34623.1"/>
    <property type="molecule type" value="Genomic_DNA"/>
</dbReference>
<dbReference type="AlphaFoldDB" id="A0AAN5C2K6"/>
<keyword evidence="2" id="KW-1185">Reference proteome</keyword>
<evidence type="ECO:0000313" key="1">
    <source>
        <dbReference type="EMBL" id="GMR34623.1"/>
    </source>
</evidence>
<reference evidence="2" key="1">
    <citation type="submission" date="2022-10" db="EMBL/GenBank/DDBJ databases">
        <title>Genome assembly of Pristionchus species.</title>
        <authorList>
            <person name="Yoshida K."/>
            <person name="Sommer R.J."/>
        </authorList>
    </citation>
    <scope>NUCLEOTIDE SEQUENCE [LARGE SCALE GENOMIC DNA]</scope>
    <source>
        <strain evidence="2">RS5460</strain>
    </source>
</reference>